<dbReference type="Proteomes" id="UP001212997">
    <property type="component" value="Unassembled WGS sequence"/>
</dbReference>
<proteinExistence type="predicted"/>
<dbReference type="PANTHER" id="PTHR28076">
    <property type="entry name" value="SPORULATION-SPECIFIC PROTEIN 71"/>
    <property type="match status" value="1"/>
</dbReference>
<evidence type="ECO:0008006" key="6">
    <source>
        <dbReference type="Google" id="ProtNLM"/>
    </source>
</evidence>
<feature type="compositionally biased region" description="Polar residues" evidence="1">
    <location>
        <begin position="185"/>
        <end position="200"/>
    </location>
</feature>
<sequence length="1052" mass="118766">MASSSQAVPPITLTAPLSYSSDPEATKPEDPHRHRRRFIGPLPESVFLSSGDKLRDRRRRFTKFWSKADSSQEEEDASLRSAIQQHALQFFLGHGGRREDWGETTEHHVREEMLRKWAESEWGRLRRERKEAKVAKRWVGNSFDVGIFLGVDILHQKLSQISTESNKVEESPTEQPEAPPLLSIPSDTFVTARSQFSRSGSGLPGTAPLLTEEANGPSSSSSKGPHLRRPRSVDSTTALLNATESDGSEHAHTDVGHNTSDLLQEPPRLTTKSDTSLVVGATSRKGKGKMVHYAEDVLPGAGTSIEEPPAPPEEVLARSGSEVEDTSAGAAQQATMENQIPWGDVIMRDRMLVRSSYTESESVPGNFDEGQNRITPHISHDDWYEFIVAWRKDRLELYGDHRLPGKEWFSGTKRLAFVVPLGAPTTRLSIFSFVDLTFCLTCPPYPLRATSQGKWIRSGSKKGTNIFVFKVKSRTRAADWIWHMWRHMGGELPPFIEVRAPALDTRMKIDIPHYNTADINAAYEVFTKPNIVSLCQKSLQAVPEYEALIAHQLRNGASLELAWRVDTILDWVWQLSDVTGKIREWAVLCGLAIKQGQKPTHLELRIKQHLPTRIHLRDGTRLDEPPAIEGYLERIRPPAQLKQSVYLATHGGYLFALSLANANPPMPPGPLDMTSSAETLHEAEVRRGTKQIMNANGVTDLRSILAVRRAFQVVPVQSEPVDNKRTRDWEDSEEFWMHGERFEGDDEDKGGEEGLVHTTDKPTLRMRRSFELLMTNGRVVRFETYSCVVALEWITRLRPLISYWKKKHQVDAREEMDLAHFGTGRPRMTPHRRIDHEDATPEAPPDPDASLPELSAFYNWCTLDGCRPILKIGRLFARKGLRGHYKHIQLVLVSGHLVTFLITGKSSLHSRQRKLINLLDAYTCSGYLAAQHLPDGQYHPDSPPLARRYQDGLESDECEEDTLFTLWYRAHVVVSETPSNAEAYTAKERPKKVGSDVPPLSGKRKLGVYRTRSKLERDAWVWAINAEIDKAVRGAEERESRVREAGELMKKQ</sequence>
<organism evidence="4 5">
    <name type="scientific">Meripilus lineatus</name>
    <dbReference type="NCBI Taxonomy" id="2056292"/>
    <lineage>
        <taxon>Eukaryota</taxon>
        <taxon>Fungi</taxon>
        <taxon>Dikarya</taxon>
        <taxon>Basidiomycota</taxon>
        <taxon>Agaricomycotina</taxon>
        <taxon>Agaricomycetes</taxon>
        <taxon>Polyporales</taxon>
        <taxon>Meripilaceae</taxon>
        <taxon>Meripilus</taxon>
    </lineage>
</organism>
<evidence type="ECO:0000259" key="2">
    <source>
        <dbReference type="Pfam" id="PF15404"/>
    </source>
</evidence>
<feature type="region of interest" description="Disordered" evidence="1">
    <location>
        <begin position="1033"/>
        <end position="1052"/>
    </location>
</feature>
<accession>A0AAD5V276</accession>
<protein>
    <recommendedName>
        <fullName evidence="6">Mug56/Spo71 PH domain-containing protein</fullName>
    </recommendedName>
</protein>
<reference evidence="4" key="1">
    <citation type="submission" date="2022-07" db="EMBL/GenBank/DDBJ databases">
        <title>Genome Sequence of Physisporinus lineatus.</title>
        <authorList>
            <person name="Buettner E."/>
        </authorList>
    </citation>
    <scope>NUCLEOTIDE SEQUENCE</scope>
    <source>
        <strain evidence="4">VT162</strain>
    </source>
</reference>
<evidence type="ECO:0000313" key="5">
    <source>
        <dbReference type="Proteomes" id="UP001212997"/>
    </source>
</evidence>
<dbReference type="AlphaFoldDB" id="A0AAD5V276"/>
<gene>
    <name evidence="4" type="ORF">NLI96_g5777</name>
</gene>
<name>A0AAD5V276_9APHY</name>
<dbReference type="EMBL" id="JANAWD010000196">
    <property type="protein sequence ID" value="KAJ3484243.1"/>
    <property type="molecule type" value="Genomic_DNA"/>
</dbReference>
<feature type="compositionally biased region" description="Polar residues" evidence="1">
    <location>
        <begin position="233"/>
        <end position="245"/>
    </location>
</feature>
<dbReference type="Pfam" id="PF15404">
    <property type="entry name" value="PH_4"/>
    <property type="match status" value="1"/>
</dbReference>
<dbReference type="InterPro" id="IPR040345">
    <property type="entry name" value="Mug56/Spo71"/>
</dbReference>
<dbReference type="GO" id="GO:1902657">
    <property type="term" value="P:protein localization to prospore membrane"/>
    <property type="evidence" value="ECO:0007669"/>
    <property type="project" value="InterPro"/>
</dbReference>
<feature type="region of interest" description="Disordered" evidence="1">
    <location>
        <begin position="822"/>
        <end position="848"/>
    </location>
</feature>
<dbReference type="InterPro" id="IPR057379">
    <property type="entry name" value="PH_SPO71"/>
</dbReference>
<dbReference type="Pfam" id="PF23207">
    <property type="entry name" value="PH_SPO71"/>
    <property type="match status" value="1"/>
</dbReference>
<feature type="region of interest" description="Disordered" evidence="1">
    <location>
        <begin position="1"/>
        <end position="37"/>
    </location>
</feature>
<evidence type="ECO:0000259" key="3">
    <source>
        <dbReference type="Pfam" id="PF23207"/>
    </source>
</evidence>
<feature type="domain" description="Mug56/Spo71 PH" evidence="2">
    <location>
        <begin position="873"/>
        <end position="1028"/>
    </location>
</feature>
<evidence type="ECO:0000256" key="1">
    <source>
        <dbReference type="SAM" id="MobiDB-lite"/>
    </source>
</evidence>
<dbReference type="InterPro" id="IPR039486">
    <property type="entry name" value="Mug56/Spo71_PH"/>
</dbReference>
<dbReference type="PANTHER" id="PTHR28076:SF1">
    <property type="entry name" value="PROSPORE MEMBRANE ADAPTER PROTEIN SPO71"/>
    <property type="match status" value="1"/>
</dbReference>
<feature type="region of interest" description="Disordered" evidence="1">
    <location>
        <begin position="164"/>
        <end position="283"/>
    </location>
</feature>
<evidence type="ECO:0000313" key="4">
    <source>
        <dbReference type="EMBL" id="KAJ3484243.1"/>
    </source>
</evidence>
<keyword evidence="5" id="KW-1185">Reference proteome</keyword>
<feature type="domain" description="Prospore membrane adapter protein SPO71 PH" evidence="3">
    <location>
        <begin position="345"/>
        <end position="491"/>
    </location>
</feature>
<comment type="caution">
    <text evidence="4">The sequence shown here is derived from an EMBL/GenBank/DDBJ whole genome shotgun (WGS) entry which is preliminary data.</text>
</comment>